<comment type="caution">
    <text evidence="1">The sequence shown here is derived from an EMBL/GenBank/DDBJ whole genome shotgun (WGS) entry which is preliminary data.</text>
</comment>
<dbReference type="Pfam" id="PF03013">
    <property type="entry name" value="Pyr_excise"/>
    <property type="match status" value="1"/>
</dbReference>
<proteinExistence type="predicted"/>
<dbReference type="Proteomes" id="UP000252797">
    <property type="component" value="Unassembled WGS sequence"/>
</dbReference>
<dbReference type="RefSeq" id="WP_113845647.1">
    <property type="nucleotide sequence ID" value="NZ_LEPB01000004.1"/>
</dbReference>
<dbReference type="EMBL" id="LEPB01000004">
    <property type="protein sequence ID" value="RCA10715.1"/>
    <property type="molecule type" value="Genomic_DNA"/>
</dbReference>
<dbReference type="InterPro" id="IPR004260">
    <property type="entry name" value="Pyr-dimer_DNA_glycosylase"/>
</dbReference>
<protein>
    <recommendedName>
        <fullName evidence="3">Pyrimidine dimer DNA glycosylase</fullName>
    </recommendedName>
</protein>
<evidence type="ECO:0000313" key="1">
    <source>
        <dbReference type="EMBL" id="RCA10715.1"/>
    </source>
</evidence>
<name>A0A367CDI7_9ENTE</name>
<dbReference type="InterPro" id="IPR012650">
    <property type="entry name" value="CHP02328"/>
</dbReference>
<sequence length="126" mass="14975">MRLWHQELISLLPRQQLLGQHRECCALRGNGWGKKHATVDYVFHYSPYKLYQYHQLVLLEMESRGYFPAPEWRIAEYRGKSCESYHDLVPVDQTSPIYPEHNENYLMECLTNLRQKGIVLVILPVE</sequence>
<evidence type="ECO:0000313" key="2">
    <source>
        <dbReference type="Proteomes" id="UP000252797"/>
    </source>
</evidence>
<dbReference type="STRING" id="53345.LIU_08680"/>
<reference evidence="1 2" key="1">
    <citation type="submission" date="2015-06" db="EMBL/GenBank/DDBJ databases">
        <title>The Genome Sequence of Enterococcus durans 4EA1.</title>
        <authorList>
            <consortium name="The Broad Institute Genomics Platform"/>
            <consortium name="The Broad Institute Genome Sequencing Center for Infectious Disease"/>
            <person name="Earl A.M."/>
            <person name="Van Tyne D."/>
            <person name="Lebreton F."/>
            <person name="Saavedra J.T."/>
            <person name="Gilmore M.S."/>
            <person name="Manson Mcguire A."/>
            <person name="Clock S."/>
            <person name="Crupain M."/>
            <person name="Rangan U."/>
            <person name="Young S."/>
            <person name="Abouelleil A."/>
            <person name="Cao P."/>
            <person name="Chapman S.B."/>
            <person name="Griggs A."/>
            <person name="Priest M."/>
            <person name="Shea T."/>
            <person name="Wortman J."/>
            <person name="Nusbaum C."/>
            <person name="Birren B."/>
        </authorList>
    </citation>
    <scope>NUCLEOTIDE SEQUENCE [LARGE SCALE GENOMIC DNA]</scope>
    <source>
        <strain evidence="1 2">4EA1</strain>
    </source>
</reference>
<dbReference type="AlphaFoldDB" id="A0A367CDI7"/>
<accession>A0A367CDI7</accession>
<gene>
    <name evidence="1" type="ORF">EA71_01468</name>
</gene>
<evidence type="ECO:0008006" key="3">
    <source>
        <dbReference type="Google" id="ProtNLM"/>
    </source>
</evidence>
<organism evidence="1 2">
    <name type="scientific">Enterococcus durans</name>
    <dbReference type="NCBI Taxonomy" id="53345"/>
    <lineage>
        <taxon>Bacteria</taxon>
        <taxon>Bacillati</taxon>
        <taxon>Bacillota</taxon>
        <taxon>Bacilli</taxon>
        <taxon>Lactobacillales</taxon>
        <taxon>Enterococcaceae</taxon>
        <taxon>Enterococcus</taxon>
    </lineage>
</organism>
<dbReference type="NCBIfam" id="TIGR02328">
    <property type="entry name" value="TIGR02328 family protein"/>
    <property type="match status" value="1"/>
</dbReference>